<dbReference type="Proteomes" id="UP000029981">
    <property type="component" value="Chromosome 6"/>
</dbReference>
<keyword evidence="5" id="KW-1185">Reference proteome</keyword>
<evidence type="ECO:0000256" key="1">
    <source>
        <dbReference type="ARBA" id="ARBA00004370"/>
    </source>
</evidence>
<evidence type="ECO:0000313" key="5">
    <source>
        <dbReference type="Proteomes" id="UP000029981"/>
    </source>
</evidence>
<gene>
    <name evidence="4" type="ORF">Csa_6G421030</name>
</gene>
<dbReference type="PANTHER" id="PTHR31415:SF9">
    <property type="entry name" value="OS05G0367900 PROTEIN"/>
    <property type="match status" value="1"/>
</dbReference>
<reference evidence="4 5" key="3">
    <citation type="journal article" date="2010" name="BMC Genomics">
        <title>Transcriptome sequencing and comparative analysis of cucumber flowers with different sex types.</title>
        <authorList>
            <person name="Guo S."/>
            <person name="Zheng Y."/>
            <person name="Joung J.G."/>
            <person name="Liu S."/>
            <person name="Zhang Z."/>
            <person name="Crasta O.R."/>
            <person name="Sobral B.W."/>
            <person name="Xu Y."/>
            <person name="Huang S."/>
            <person name="Fei Z."/>
        </authorList>
    </citation>
    <scope>NUCLEOTIDE SEQUENCE [LARGE SCALE GENOMIC DNA]</scope>
    <source>
        <strain evidence="5">cv. 9930</strain>
    </source>
</reference>
<reference evidence="4 5" key="1">
    <citation type="journal article" date="2009" name="Nat. Genet.">
        <title>The genome of the cucumber, Cucumis sativus L.</title>
        <authorList>
            <person name="Huang S."/>
            <person name="Li R."/>
            <person name="Zhang Z."/>
            <person name="Li L."/>
            <person name="Gu X."/>
            <person name="Fan W."/>
            <person name="Lucas W.J."/>
            <person name="Wang X."/>
            <person name="Xie B."/>
            <person name="Ni P."/>
            <person name="Ren Y."/>
            <person name="Zhu H."/>
            <person name="Li J."/>
            <person name="Lin K."/>
            <person name="Jin W."/>
            <person name="Fei Z."/>
            <person name="Li G."/>
            <person name="Staub J."/>
            <person name="Kilian A."/>
            <person name="van der Vossen E.A."/>
            <person name="Wu Y."/>
            <person name="Guo J."/>
            <person name="He J."/>
            <person name="Jia Z."/>
            <person name="Ren Y."/>
            <person name="Tian G."/>
            <person name="Lu Y."/>
            <person name="Ruan J."/>
            <person name="Qian W."/>
            <person name="Wang M."/>
            <person name="Huang Q."/>
            <person name="Li B."/>
            <person name="Xuan Z."/>
            <person name="Cao J."/>
            <person name="Asan"/>
            <person name="Wu Z."/>
            <person name="Zhang J."/>
            <person name="Cai Q."/>
            <person name="Bai Y."/>
            <person name="Zhao B."/>
            <person name="Han Y."/>
            <person name="Li Y."/>
            <person name="Li X."/>
            <person name="Wang S."/>
            <person name="Shi Q."/>
            <person name="Liu S."/>
            <person name="Cho W.K."/>
            <person name="Kim J.Y."/>
            <person name="Xu Y."/>
            <person name="Heller-Uszynska K."/>
            <person name="Miao H."/>
            <person name="Cheng Z."/>
            <person name="Zhang S."/>
            <person name="Wu J."/>
            <person name="Yang Y."/>
            <person name="Kang H."/>
            <person name="Li M."/>
            <person name="Liang H."/>
            <person name="Ren X."/>
            <person name="Shi Z."/>
            <person name="Wen M."/>
            <person name="Jian M."/>
            <person name="Yang H."/>
            <person name="Zhang G."/>
            <person name="Yang Z."/>
            <person name="Chen R."/>
            <person name="Liu S."/>
            <person name="Li J."/>
            <person name="Ma L."/>
            <person name="Liu H."/>
            <person name="Zhou Y."/>
            <person name="Zhao J."/>
            <person name="Fang X."/>
            <person name="Li G."/>
            <person name="Fang L."/>
            <person name="Li Y."/>
            <person name="Liu D."/>
            <person name="Zheng H."/>
            <person name="Zhang Y."/>
            <person name="Qin N."/>
            <person name="Li Z."/>
            <person name="Yang G."/>
            <person name="Yang S."/>
            <person name="Bolund L."/>
            <person name="Kristiansen K."/>
            <person name="Zheng H."/>
            <person name="Li S."/>
            <person name="Zhang X."/>
            <person name="Yang H."/>
            <person name="Wang J."/>
            <person name="Sun R."/>
            <person name="Zhang B."/>
            <person name="Jiang S."/>
            <person name="Wang J."/>
            <person name="Du Y."/>
            <person name="Li S."/>
        </authorList>
    </citation>
    <scope>NUCLEOTIDE SEQUENCE [LARGE SCALE GENOMIC DNA]</scope>
    <source>
        <strain evidence="5">cv. 9930</strain>
    </source>
</reference>
<dbReference type="eggNOG" id="ENOG502R4QG">
    <property type="taxonomic scope" value="Eukaryota"/>
</dbReference>
<name>A0A0A0KEK5_CUCSA</name>
<dbReference type="PANTHER" id="PTHR31415">
    <property type="entry name" value="OS05G0367900 PROTEIN"/>
    <property type="match status" value="1"/>
</dbReference>
<proteinExistence type="predicted"/>
<dbReference type="AlphaFoldDB" id="A0A0A0KEK5"/>
<evidence type="ECO:0000313" key="4">
    <source>
        <dbReference type="EMBL" id="KGN47958.1"/>
    </source>
</evidence>
<feature type="transmembrane region" description="Helical" evidence="3">
    <location>
        <begin position="26"/>
        <end position="49"/>
    </location>
</feature>
<protein>
    <submittedName>
        <fullName evidence="4">Uncharacterized protein</fullName>
    </submittedName>
</protein>
<dbReference type="EMBL" id="CM002927">
    <property type="protein sequence ID" value="KGN47958.1"/>
    <property type="molecule type" value="Genomic_DNA"/>
</dbReference>
<dbReference type="GO" id="GO:0009506">
    <property type="term" value="C:plasmodesma"/>
    <property type="evidence" value="ECO:0000318"/>
    <property type="project" value="GO_Central"/>
</dbReference>
<keyword evidence="3" id="KW-0812">Transmembrane</keyword>
<accession>A0A0A0KEK5</accession>
<reference evidence="4 5" key="4">
    <citation type="journal article" date="2011" name="BMC Genomics">
        <title>RNA-Seq improves annotation of protein-coding genes in the cucumber genome.</title>
        <authorList>
            <person name="Li Z."/>
            <person name="Zhang Z."/>
            <person name="Yan P."/>
            <person name="Huang S."/>
            <person name="Fei Z."/>
            <person name="Lin K."/>
        </authorList>
    </citation>
    <scope>NUCLEOTIDE SEQUENCE [LARGE SCALE GENOMIC DNA]</scope>
    <source>
        <strain evidence="5">cv. 9930</strain>
    </source>
</reference>
<evidence type="ECO:0000256" key="3">
    <source>
        <dbReference type="SAM" id="Phobius"/>
    </source>
</evidence>
<keyword evidence="2 3" id="KW-0472">Membrane</keyword>
<dbReference type="GO" id="GO:0098542">
    <property type="term" value="P:defense response to other organism"/>
    <property type="evidence" value="ECO:0007669"/>
    <property type="project" value="InterPro"/>
</dbReference>
<dbReference type="GO" id="GO:0005886">
    <property type="term" value="C:plasma membrane"/>
    <property type="evidence" value="ECO:0000318"/>
    <property type="project" value="GO_Central"/>
</dbReference>
<evidence type="ECO:0000256" key="2">
    <source>
        <dbReference type="ARBA" id="ARBA00023136"/>
    </source>
</evidence>
<dbReference type="Gramene" id="KGN47958">
    <property type="protein sequence ID" value="KGN47958"/>
    <property type="gene ID" value="Csa_6G421030"/>
</dbReference>
<dbReference type="InterPro" id="IPR044839">
    <property type="entry name" value="NDR1-like"/>
</dbReference>
<reference evidence="4 5" key="2">
    <citation type="journal article" date="2009" name="PLoS ONE">
        <title>An integrated genetic and cytogenetic map of the cucumber genome.</title>
        <authorList>
            <person name="Ren Y."/>
            <person name="Zhang Z."/>
            <person name="Liu J."/>
            <person name="Staub J.E."/>
            <person name="Han Y."/>
            <person name="Cheng Z."/>
            <person name="Li X."/>
            <person name="Lu J."/>
            <person name="Miao H."/>
            <person name="Kang H."/>
            <person name="Xie B."/>
            <person name="Gu X."/>
            <person name="Wang X."/>
            <person name="Du Y."/>
            <person name="Jin W."/>
            <person name="Huang S."/>
        </authorList>
    </citation>
    <scope>NUCLEOTIDE SEQUENCE [LARGE SCALE GENOMIC DNA]</scope>
    <source>
        <strain evidence="5">cv. 9930</strain>
    </source>
</reference>
<keyword evidence="3" id="KW-1133">Transmembrane helix</keyword>
<dbReference type="OMA" id="TTMACTI"/>
<sequence>MEVSEECRDEEHNVNSKTNKLQYGFICKYVTILFVLAVIMASCALWLAYRPKNPEFSVVEAVIYNLTVSPPSQLLTTMACTIVTRNPNKLSSIYYDQLTGVVLYKDQQITPQVMLSPVINEKKTTVEIPLKISGAAVSAVSVTEELANEIVRSTESGLFWLRVVLMGRVKWKLGGVRIGYYALSVKCDVLVTNTKDDSVGSLPSPRSTTCNVDFA</sequence>
<dbReference type="STRING" id="3659.A0A0A0KEK5"/>
<organism evidence="4 5">
    <name type="scientific">Cucumis sativus</name>
    <name type="common">Cucumber</name>
    <dbReference type="NCBI Taxonomy" id="3659"/>
    <lineage>
        <taxon>Eukaryota</taxon>
        <taxon>Viridiplantae</taxon>
        <taxon>Streptophyta</taxon>
        <taxon>Embryophyta</taxon>
        <taxon>Tracheophyta</taxon>
        <taxon>Spermatophyta</taxon>
        <taxon>Magnoliopsida</taxon>
        <taxon>eudicotyledons</taxon>
        <taxon>Gunneridae</taxon>
        <taxon>Pentapetalae</taxon>
        <taxon>rosids</taxon>
        <taxon>fabids</taxon>
        <taxon>Cucurbitales</taxon>
        <taxon>Cucurbitaceae</taxon>
        <taxon>Benincaseae</taxon>
        <taxon>Cucumis</taxon>
    </lineage>
</organism>
<comment type="subcellular location">
    <subcellularLocation>
        <location evidence="1">Membrane</location>
    </subcellularLocation>
</comment>